<dbReference type="GeneID" id="36398357"/>
<evidence type="ECO:0000313" key="1">
    <source>
        <dbReference type="EMBL" id="CEG46697.1"/>
    </source>
</evidence>
<dbReference type="EMBL" id="CCYD01002157">
    <property type="protein sequence ID" value="CEG46697.1"/>
    <property type="molecule type" value="Genomic_DNA"/>
</dbReference>
<proteinExistence type="predicted"/>
<dbReference type="Proteomes" id="UP000054928">
    <property type="component" value="Unassembled WGS sequence"/>
</dbReference>
<dbReference type="RefSeq" id="XP_024583066.1">
    <property type="nucleotide sequence ID" value="XM_024717582.1"/>
</dbReference>
<evidence type="ECO:0000313" key="2">
    <source>
        <dbReference type="Proteomes" id="UP000054928"/>
    </source>
</evidence>
<name>A0A0P1AYB2_PLAHL</name>
<dbReference type="AlphaFoldDB" id="A0A0P1AYB2"/>
<sequence>MRRRSGFMYCILTWGGETSYKYEVGPSSLVLLDNREAFEEEMMRLQCLHCSGSHRIVTWGVNVDMQCYSLSLYFAVRQFGLSGHVRKISGNFVSMQCLLEELGSCKKTHMVIVRCVFNGLPSDCIDALQVLDAVTLVIKSRTCPTETSWLCRSHQSIDCINLMSRCADDCCQANDASLIKIYLHLFSLPHIIRRIGLLVTLYSYEFFCYYDLQLPDLMIQSQDPSLDHPLLMYLSVLDPLPPRLLSFDKCLHWMNIANIAATVAG</sequence>
<protein>
    <submittedName>
        <fullName evidence="1">Uncharacterized protein</fullName>
    </submittedName>
</protein>
<accession>A0A0P1AYB2</accession>
<keyword evidence="2" id="KW-1185">Reference proteome</keyword>
<reference evidence="2" key="1">
    <citation type="submission" date="2014-09" db="EMBL/GenBank/DDBJ databases">
        <authorList>
            <person name="Sharma Rahul"/>
            <person name="Thines Marco"/>
        </authorList>
    </citation>
    <scope>NUCLEOTIDE SEQUENCE [LARGE SCALE GENOMIC DNA]</scope>
</reference>
<organism evidence="1 2">
    <name type="scientific">Plasmopara halstedii</name>
    <name type="common">Downy mildew of sunflower</name>
    <dbReference type="NCBI Taxonomy" id="4781"/>
    <lineage>
        <taxon>Eukaryota</taxon>
        <taxon>Sar</taxon>
        <taxon>Stramenopiles</taxon>
        <taxon>Oomycota</taxon>
        <taxon>Peronosporomycetes</taxon>
        <taxon>Peronosporales</taxon>
        <taxon>Peronosporaceae</taxon>
        <taxon>Plasmopara</taxon>
    </lineage>
</organism>